<feature type="transmembrane region" description="Helical" evidence="6">
    <location>
        <begin position="81"/>
        <end position="107"/>
    </location>
</feature>
<dbReference type="PANTHER" id="PTHR42723:SF1">
    <property type="entry name" value="CHLOROPHYLL SYNTHASE, CHLOROPLASTIC"/>
    <property type="match status" value="1"/>
</dbReference>
<organism evidence="7 8">
    <name type="scientific">Sterolibacterium denitrificans</name>
    <dbReference type="NCBI Taxonomy" id="157592"/>
    <lineage>
        <taxon>Bacteria</taxon>
        <taxon>Pseudomonadati</taxon>
        <taxon>Pseudomonadota</taxon>
        <taxon>Betaproteobacteria</taxon>
        <taxon>Nitrosomonadales</taxon>
        <taxon>Sterolibacteriaceae</taxon>
        <taxon>Sterolibacterium</taxon>
    </lineage>
</organism>
<dbReference type="RefSeq" id="WP_154717294.1">
    <property type="nucleotide sequence ID" value="NZ_LT837803.1"/>
</dbReference>
<feature type="transmembrane region" description="Helical" evidence="6">
    <location>
        <begin position="113"/>
        <end position="129"/>
    </location>
</feature>
<evidence type="ECO:0000256" key="5">
    <source>
        <dbReference type="ARBA" id="ARBA00023136"/>
    </source>
</evidence>
<dbReference type="GO" id="GO:0016765">
    <property type="term" value="F:transferase activity, transferring alkyl or aryl (other than methyl) groups"/>
    <property type="evidence" value="ECO:0007669"/>
    <property type="project" value="InterPro"/>
</dbReference>
<accession>A0A7Z7HT90</accession>
<feature type="transmembrane region" description="Helical" evidence="6">
    <location>
        <begin position="41"/>
        <end position="60"/>
    </location>
</feature>
<evidence type="ECO:0000256" key="4">
    <source>
        <dbReference type="ARBA" id="ARBA00022989"/>
    </source>
</evidence>
<keyword evidence="2" id="KW-1003">Cell membrane</keyword>
<evidence type="ECO:0000256" key="1">
    <source>
        <dbReference type="ARBA" id="ARBA00004141"/>
    </source>
</evidence>
<evidence type="ECO:0000256" key="2">
    <source>
        <dbReference type="ARBA" id="ARBA00022475"/>
    </source>
</evidence>
<gene>
    <name evidence="7" type="ORF">SDENCHOL_21324</name>
</gene>
<dbReference type="InterPro" id="IPR044878">
    <property type="entry name" value="UbiA_sf"/>
</dbReference>
<evidence type="ECO:0000256" key="6">
    <source>
        <dbReference type="SAM" id="Phobius"/>
    </source>
</evidence>
<name>A0A7Z7HT90_9PROT</name>
<evidence type="ECO:0000256" key="3">
    <source>
        <dbReference type="ARBA" id="ARBA00022692"/>
    </source>
</evidence>
<keyword evidence="4 6" id="KW-1133">Transmembrane helix</keyword>
<dbReference type="NCBIfam" id="NF008978">
    <property type="entry name" value="PRK12324.1-4"/>
    <property type="match status" value="1"/>
</dbReference>
<dbReference type="Gene3D" id="1.10.357.140">
    <property type="entry name" value="UbiA prenyltransferase"/>
    <property type="match status" value="1"/>
</dbReference>
<feature type="transmembrane region" description="Helical" evidence="6">
    <location>
        <begin position="20"/>
        <end position="35"/>
    </location>
</feature>
<evidence type="ECO:0000313" key="7">
    <source>
        <dbReference type="EMBL" id="SMB32344.1"/>
    </source>
</evidence>
<evidence type="ECO:0000313" key="8">
    <source>
        <dbReference type="Proteomes" id="UP000242886"/>
    </source>
</evidence>
<proteinExistence type="predicted"/>
<dbReference type="NCBIfam" id="NF008977">
    <property type="entry name" value="PRK12324.1-2"/>
    <property type="match status" value="1"/>
</dbReference>
<dbReference type="Proteomes" id="UP000242886">
    <property type="component" value="Chromosome SDENCHOL"/>
</dbReference>
<dbReference type="EMBL" id="LT837803">
    <property type="protein sequence ID" value="SMB32344.1"/>
    <property type="molecule type" value="Genomic_DNA"/>
</dbReference>
<feature type="transmembrane region" description="Helical" evidence="6">
    <location>
        <begin position="271"/>
        <end position="293"/>
    </location>
</feature>
<feature type="transmembrane region" description="Helical" evidence="6">
    <location>
        <begin position="211"/>
        <end position="229"/>
    </location>
</feature>
<dbReference type="Pfam" id="PF01040">
    <property type="entry name" value="UbiA"/>
    <property type="match status" value="1"/>
</dbReference>
<sequence length="297" mass="32654">MSQAKQVKQIVRLLRPHQWLKNGFVLIGVLFGHAWNDASLLIQAAYAFGAFSLLASGVYVMNDLIDREQDRLHPVKCRRPLASGALSVSTAGMLMAVCFAAGFALVFLSETRAAWVFVGYVVLNVAYTLGLKHVVVLDVFLIAAGFMLRILAGTTGIGIEPSYWLLLCSLMLTLFLGFAKRQAEFMALDAGDAAAHRRVLENYTPAMLDQFMMIAGAATIISYSLYTVSHETVTLHETTKLIYTVPLVIYGMFRYLFLLHGRGGGGDPARLLLTDPHLLATGVGWVLLVMAVLQRWL</sequence>
<dbReference type="GO" id="GO:0016020">
    <property type="term" value="C:membrane"/>
    <property type="evidence" value="ECO:0007669"/>
    <property type="project" value="UniProtKB-SubCell"/>
</dbReference>
<protein>
    <submittedName>
        <fullName evidence="7">4-hydroxybenzoate polyprenyltransferase-like prenyltransferase</fullName>
    </submittedName>
</protein>
<feature type="transmembrane region" description="Helical" evidence="6">
    <location>
        <begin position="241"/>
        <end position="259"/>
    </location>
</feature>
<dbReference type="InterPro" id="IPR050475">
    <property type="entry name" value="Prenyltransferase_related"/>
</dbReference>
<dbReference type="AlphaFoldDB" id="A0A7Z7HT90"/>
<reference evidence="7" key="1">
    <citation type="submission" date="2017-03" db="EMBL/GenBank/DDBJ databases">
        <authorList>
            <consortium name="AG Boll"/>
        </authorList>
    </citation>
    <scope>NUCLEOTIDE SEQUENCE [LARGE SCALE GENOMIC DNA]</scope>
    <source>
        <strain evidence="7">Chol</strain>
    </source>
</reference>
<feature type="transmembrane region" description="Helical" evidence="6">
    <location>
        <begin position="163"/>
        <end position="179"/>
    </location>
</feature>
<dbReference type="InterPro" id="IPR000537">
    <property type="entry name" value="UbiA_prenyltransferase"/>
</dbReference>
<dbReference type="PANTHER" id="PTHR42723">
    <property type="entry name" value="CHLOROPHYLL SYNTHASE"/>
    <property type="match status" value="1"/>
</dbReference>
<comment type="subcellular location">
    <subcellularLocation>
        <location evidence="1">Membrane</location>
        <topology evidence="1">Multi-pass membrane protein</topology>
    </subcellularLocation>
</comment>
<dbReference type="CDD" id="cd13963">
    <property type="entry name" value="PT_UbiA_2"/>
    <property type="match status" value="1"/>
</dbReference>
<keyword evidence="5 6" id="KW-0472">Membrane</keyword>
<keyword evidence="8" id="KW-1185">Reference proteome</keyword>
<keyword evidence="3 6" id="KW-0812">Transmembrane</keyword>